<feature type="chain" id="PRO_5047531761" evidence="1">
    <location>
        <begin position="22"/>
        <end position="67"/>
    </location>
</feature>
<dbReference type="EMBL" id="JAUCBP010000007">
    <property type="protein sequence ID" value="MDM7861139.1"/>
    <property type="molecule type" value="Genomic_DNA"/>
</dbReference>
<dbReference type="RefSeq" id="WP_289365521.1">
    <property type="nucleotide sequence ID" value="NZ_JAUCBP010000007.1"/>
</dbReference>
<feature type="signal peptide" evidence="1">
    <location>
        <begin position="1"/>
        <end position="21"/>
    </location>
</feature>
<dbReference type="Proteomes" id="UP001234343">
    <property type="component" value="Unassembled WGS sequence"/>
</dbReference>
<protein>
    <submittedName>
        <fullName evidence="2">Uncharacterized protein</fullName>
    </submittedName>
</protein>
<evidence type="ECO:0000313" key="3">
    <source>
        <dbReference type="Proteomes" id="UP001234343"/>
    </source>
</evidence>
<proteinExistence type="predicted"/>
<organism evidence="2 3">
    <name type="scientific">Alteromonas arenosi</name>
    <dbReference type="NCBI Taxonomy" id="3055817"/>
    <lineage>
        <taxon>Bacteria</taxon>
        <taxon>Pseudomonadati</taxon>
        <taxon>Pseudomonadota</taxon>
        <taxon>Gammaproteobacteria</taxon>
        <taxon>Alteromonadales</taxon>
        <taxon>Alteromonadaceae</taxon>
        <taxon>Alteromonas/Salinimonas group</taxon>
        <taxon>Alteromonas</taxon>
    </lineage>
</organism>
<evidence type="ECO:0000313" key="2">
    <source>
        <dbReference type="EMBL" id="MDM7861139.1"/>
    </source>
</evidence>
<reference evidence="2 3" key="1">
    <citation type="submission" date="2023-06" db="EMBL/GenBank/DDBJ databases">
        <title>Alteromonas sp. ASW11-36 isolated from intertidal sand.</title>
        <authorList>
            <person name="Li Y."/>
        </authorList>
    </citation>
    <scope>NUCLEOTIDE SEQUENCE [LARGE SCALE GENOMIC DNA]</scope>
    <source>
        <strain evidence="2 3">ASW11-36</strain>
    </source>
</reference>
<sequence length="67" mass="6962">MKGKKLLVLVVLALSAGIAQAVVTKPTSMSNEANQEVVDYCKLFPTSDKCKVTTDGAGNGGGKRPPQ</sequence>
<evidence type="ECO:0000256" key="1">
    <source>
        <dbReference type="SAM" id="SignalP"/>
    </source>
</evidence>
<accession>A0ABT7SYQ1</accession>
<comment type="caution">
    <text evidence="2">The sequence shown here is derived from an EMBL/GenBank/DDBJ whole genome shotgun (WGS) entry which is preliminary data.</text>
</comment>
<keyword evidence="1" id="KW-0732">Signal</keyword>
<name>A0ABT7SYQ1_9ALTE</name>
<keyword evidence="3" id="KW-1185">Reference proteome</keyword>
<gene>
    <name evidence="2" type="ORF">QTP81_11070</name>
</gene>